<name>A0A9Q3ZAD7_9ACTN</name>
<proteinExistence type="predicted"/>
<dbReference type="Pfam" id="PF19840">
    <property type="entry name" value="DUF6317"/>
    <property type="match status" value="1"/>
</dbReference>
<dbReference type="InterPro" id="IPR045558">
    <property type="entry name" value="DUF6317"/>
</dbReference>
<accession>A0A9Q3ZAD7</accession>
<evidence type="ECO:0000313" key="2">
    <source>
        <dbReference type="Proteomes" id="UP001108029"/>
    </source>
</evidence>
<dbReference type="AlphaFoldDB" id="A0A9Q3ZAD7"/>
<comment type="caution">
    <text evidence="1">The sequence shown here is derived from an EMBL/GenBank/DDBJ whole genome shotgun (WGS) entry which is preliminary data.</text>
</comment>
<keyword evidence="2" id="KW-1185">Reference proteome</keyword>
<dbReference type="EMBL" id="JAJSBI010000007">
    <property type="protein sequence ID" value="MCD9875265.1"/>
    <property type="molecule type" value="Genomic_DNA"/>
</dbReference>
<protein>
    <submittedName>
        <fullName evidence="1">DUF6317 family protein</fullName>
    </submittedName>
</protein>
<reference evidence="1" key="1">
    <citation type="submission" date="2021-12" db="EMBL/GenBank/DDBJ databases">
        <authorList>
            <person name="Lee J.-H."/>
            <person name="Kim S.-B."/>
        </authorList>
    </citation>
    <scope>NUCLEOTIDE SEQUENCE</scope>
    <source>
        <strain evidence="1">NR30</strain>
    </source>
</reference>
<gene>
    <name evidence="1" type="ORF">LJ657_16615</name>
</gene>
<dbReference type="RefSeq" id="WP_232649386.1">
    <property type="nucleotide sequence ID" value="NZ_JAJSBI010000007.1"/>
</dbReference>
<sequence length="96" mass="11073">MSEYHVVLEDLEQAYLAFFREERTLGEQKHKVHCPVPDCGDSDTNKACRDALDVVKTLYDLLIETVKDHGEKMKKAHDGYTRDNQDVMNLFNTLEG</sequence>
<dbReference type="Proteomes" id="UP001108029">
    <property type="component" value="Unassembled WGS sequence"/>
</dbReference>
<organism evidence="1 2">
    <name type="scientific">Streptomyces guryensis</name>
    <dbReference type="NCBI Taxonomy" id="2886947"/>
    <lineage>
        <taxon>Bacteria</taxon>
        <taxon>Bacillati</taxon>
        <taxon>Actinomycetota</taxon>
        <taxon>Actinomycetes</taxon>
        <taxon>Kitasatosporales</taxon>
        <taxon>Streptomycetaceae</taxon>
        <taxon>Streptomyces</taxon>
    </lineage>
</organism>
<evidence type="ECO:0000313" key="1">
    <source>
        <dbReference type="EMBL" id="MCD9875265.1"/>
    </source>
</evidence>